<keyword evidence="2" id="KW-1185">Reference proteome</keyword>
<accession>A0ABX0UPL2</accession>
<evidence type="ECO:0008006" key="3">
    <source>
        <dbReference type="Google" id="ProtNLM"/>
    </source>
</evidence>
<evidence type="ECO:0000313" key="2">
    <source>
        <dbReference type="Proteomes" id="UP001179181"/>
    </source>
</evidence>
<dbReference type="EMBL" id="JAASQJ010000004">
    <property type="protein sequence ID" value="NIJ54919.1"/>
    <property type="molecule type" value="Genomic_DNA"/>
</dbReference>
<proteinExistence type="predicted"/>
<reference evidence="1 2" key="1">
    <citation type="submission" date="2020-03" db="EMBL/GenBank/DDBJ databases">
        <title>Genomic Encyclopedia of Type Strains, Phase IV (KMG-IV): sequencing the most valuable type-strain genomes for metagenomic binning, comparative biology and taxonomic classification.</title>
        <authorList>
            <person name="Goeker M."/>
        </authorList>
    </citation>
    <scope>NUCLEOTIDE SEQUENCE [LARGE SCALE GENOMIC DNA]</scope>
    <source>
        <strain evidence="1 2">DSM 102865</strain>
    </source>
</reference>
<organism evidence="1 2">
    <name type="scientific">Dyadobacter arcticus</name>
    <dbReference type="NCBI Taxonomy" id="1078754"/>
    <lineage>
        <taxon>Bacteria</taxon>
        <taxon>Pseudomonadati</taxon>
        <taxon>Bacteroidota</taxon>
        <taxon>Cytophagia</taxon>
        <taxon>Cytophagales</taxon>
        <taxon>Spirosomataceae</taxon>
        <taxon>Dyadobacter</taxon>
    </lineage>
</organism>
<dbReference type="SUPFAM" id="SSF55729">
    <property type="entry name" value="Acyl-CoA N-acyltransferases (Nat)"/>
    <property type="match status" value="1"/>
</dbReference>
<gene>
    <name evidence="1" type="ORF">FHS68_004106</name>
</gene>
<dbReference type="Proteomes" id="UP001179181">
    <property type="component" value="Unassembled WGS sequence"/>
</dbReference>
<name>A0ABX0UPL2_9BACT</name>
<comment type="caution">
    <text evidence="1">The sequence shown here is derived from an EMBL/GenBank/DDBJ whole genome shotgun (WGS) entry which is preliminary data.</text>
</comment>
<evidence type="ECO:0000313" key="1">
    <source>
        <dbReference type="EMBL" id="NIJ54919.1"/>
    </source>
</evidence>
<dbReference type="Gene3D" id="3.40.630.30">
    <property type="match status" value="1"/>
</dbReference>
<sequence length="326" mass="37779">MTPLLISRSQINDAAWNKLIEQSGQAVVYGFTFYLDLVCDDWKALIWASEGDYQIVMPLPVRRRLGIQLIHQPLFCQYLGLFSRSELTASQAEIFLRLLSMHFSYISSYHFNPNNYHLFSDLTSQFREFEFHTQFTHWLHLAKDYKSIEKGYTTDRRTNLKKGKNAGWEILESSNIHPLIYLFVQNHAAKIAGGVNPNAYDRLEAIFEKLKLLGIVELHYACKNGVIHAGILIVRCAGKSIYLFNAADVIGRRCNARTFLLDAYFSANAGNSIIFDFESPEIHSIAGFYKSFGCEATPFLKIRKNRLWLPIRKLHKWREKWLLKTR</sequence>
<protein>
    <recommendedName>
        <fullName evidence="3">GNAT family N-acetyltransferase</fullName>
    </recommendedName>
</protein>
<dbReference type="InterPro" id="IPR016181">
    <property type="entry name" value="Acyl_CoA_acyltransferase"/>
</dbReference>
<dbReference type="RefSeq" id="WP_167273981.1">
    <property type="nucleotide sequence ID" value="NZ_JAASQJ010000004.1"/>
</dbReference>